<keyword evidence="1" id="KW-0732">Signal</keyword>
<dbReference type="Gene3D" id="3.30.450.150">
    <property type="entry name" value="Haem-degrading domain"/>
    <property type="match status" value="1"/>
</dbReference>
<dbReference type="SUPFAM" id="SSF143744">
    <property type="entry name" value="GlcG-like"/>
    <property type="match status" value="1"/>
</dbReference>
<dbReference type="InterPro" id="IPR038084">
    <property type="entry name" value="PduO/GlcC-like_sf"/>
</dbReference>
<dbReference type="InterPro" id="IPR005624">
    <property type="entry name" value="PduO/GlcC-like"/>
</dbReference>
<evidence type="ECO:0000256" key="1">
    <source>
        <dbReference type="SAM" id="SignalP"/>
    </source>
</evidence>
<dbReference type="Pfam" id="PF03928">
    <property type="entry name" value="HbpS-like"/>
    <property type="match status" value="1"/>
</dbReference>
<name>A0A1S7LGP1_MAGMO</name>
<evidence type="ECO:0000313" key="2">
    <source>
        <dbReference type="EMBL" id="CRH05247.1"/>
    </source>
</evidence>
<sequence length="166" mass="17029">MQKKLIMAAAIATFLTSPVAMADEAAPVVPLKKMSLETANTIAQKTIEACRSKGVQVGVTVMDRDGIVQAMLRDTVAPPITITISKGKAYASAMFRVASSQLTNRAQTAIGRVPGVVMSAGAVPIEVGGIFLGSVGVSGAPSGETDEACAAEAVQAVSEDLEMSMM</sequence>
<proteinExistence type="predicted"/>
<dbReference type="InterPro" id="IPR052517">
    <property type="entry name" value="GlcG_carb_metab_protein"/>
</dbReference>
<dbReference type="PANTHER" id="PTHR34309">
    <property type="entry name" value="SLR1406 PROTEIN"/>
    <property type="match status" value="1"/>
</dbReference>
<dbReference type="PANTHER" id="PTHR34309:SF10">
    <property type="entry name" value="SLR1406 PROTEIN"/>
    <property type="match status" value="1"/>
</dbReference>
<dbReference type="EMBL" id="LO017727">
    <property type="protein sequence ID" value="CRH05247.1"/>
    <property type="molecule type" value="Genomic_DNA"/>
</dbReference>
<organism evidence="2">
    <name type="scientific">Magnetococcus massalia (strain MO-1)</name>
    <dbReference type="NCBI Taxonomy" id="451514"/>
    <lineage>
        <taxon>Bacteria</taxon>
        <taxon>Pseudomonadati</taxon>
        <taxon>Pseudomonadota</taxon>
        <taxon>Magnetococcia</taxon>
        <taxon>Magnetococcales</taxon>
        <taxon>Magnetococcaceae</taxon>
        <taxon>Magnetococcus</taxon>
    </lineage>
</organism>
<dbReference type="AlphaFoldDB" id="A0A1S7LGP1"/>
<reference evidence="2" key="1">
    <citation type="submission" date="2015-04" db="EMBL/GenBank/DDBJ databases">
        <authorList>
            <person name="Syromyatnikov M.Y."/>
            <person name="Popov V.N."/>
        </authorList>
    </citation>
    <scope>NUCLEOTIDE SEQUENCE</scope>
    <source>
        <strain evidence="2">MO-1</strain>
    </source>
</reference>
<gene>
    <name evidence="2" type="ORF">MAGMO_1052</name>
</gene>
<accession>A0A1S7LGP1</accession>
<feature type="signal peptide" evidence="1">
    <location>
        <begin position="1"/>
        <end position="22"/>
    </location>
</feature>
<protein>
    <recommendedName>
        <fullName evidence="3">Adenosylcobalamin biosynthesis, GlcG-related protein</fullName>
    </recommendedName>
</protein>
<evidence type="ECO:0008006" key="3">
    <source>
        <dbReference type="Google" id="ProtNLM"/>
    </source>
</evidence>
<feature type="chain" id="PRO_5013159408" description="Adenosylcobalamin biosynthesis, GlcG-related protein" evidence="1">
    <location>
        <begin position="23"/>
        <end position="166"/>
    </location>
</feature>